<dbReference type="Proteomes" id="UP000008514">
    <property type="component" value="Chromosome"/>
</dbReference>
<sequence length="344" mass="39106">MKILKRIAITISVLTLSGTLFLGLKFGMRYYKSYQNEEILTNTILDNEISSSDYTKAERLKNGQILSKKIINLSEILPIWTTISENDSLLHAYKYLDNINFYVIVYKSDLLLVNGIIAEPKKEGRFPVIIFNRGGNKEIGKVAKAKTLYSLITTASKLADEDYLLIASCYREEDEIGGDDLNDVLNLTETIKSIDKADATRIGMYGWSRGGMMTYLSLKNSTKIKTAVVGNGPSDLEALIIDRPEMDSRVCAKLIPEYDKNKTKELQKRSVINWADELDKNASLLILCGTEDEQVHPNQADLIAHKLEEINYDFKLEKVKTDHTFSNKKEELNRLLLSWFKENL</sequence>
<feature type="domain" description="Peptidase S9 prolyl oligopeptidase catalytic" evidence="1">
    <location>
        <begin position="175"/>
        <end position="344"/>
    </location>
</feature>
<dbReference type="eggNOG" id="COG1506">
    <property type="taxonomic scope" value="Bacteria"/>
</dbReference>
<dbReference type="STRING" id="313595.P700755_004012"/>
<protein>
    <submittedName>
        <fullName evidence="2">Dipeptidyl aminopeptidases/acylaminoacyl-peptidase</fullName>
    </submittedName>
</protein>
<proteinExistence type="predicted"/>
<dbReference type="GO" id="GO:0006508">
    <property type="term" value="P:proteolysis"/>
    <property type="evidence" value="ECO:0007669"/>
    <property type="project" value="InterPro"/>
</dbReference>
<reference evidence="2" key="2">
    <citation type="submission" date="2012-09" db="EMBL/GenBank/DDBJ databases">
        <title>The complete sequence of Psychroflexus torquis an extreme psychrophile from sea-ice that is stimulated by light.</title>
        <authorList>
            <person name="Feng S."/>
            <person name="Powell S.M."/>
            <person name="Bowman J.P."/>
        </authorList>
    </citation>
    <scope>NUCLEOTIDE SEQUENCE [LARGE SCALE GENOMIC DNA]</scope>
    <source>
        <strain evidence="2">ATCC 700755</strain>
    </source>
</reference>
<dbReference type="Pfam" id="PF00326">
    <property type="entry name" value="Peptidase_S9"/>
    <property type="match status" value="1"/>
</dbReference>
<dbReference type="SUPFAM" id="SSF53474">
    <property type="entry name" value="alpha/beta-Hydrolases"/>
    <property type="match status" value="1"/>
</dbReference>
<accession>K4IJQ7</accession>
<keyword evidence="2" id="KW-0378">Hydrolase</keyword>
<evidence type="ECO:0000259" key="1">
    <source>
        <dbReference type="Pfam" id="PF00326"/>
    </source>
</evidence>
<evidence type="ECO:0000313" key="2">
    <source>
        <dbReference type="EMBL" id="AFU70569.1"/>
    </source>
</evidence>
<organism evidence="2 3">
    <name type="scientific">Psychroflexus torquis (strain ATCC 700755 / CIP 106069 / ACAM 623)</name>
    <dbReference type="NCBI Taxonomy" id="313595"/>
    <lineage>
        <taxon>Bacteria</taxon>
        <taxon>Pseudomonadati</taxon>
        <taxon>Bacteroidota</taxon>
        <taxon>Flavobacteriia</taxon>
        <taxon>Flavobacteriales</taxon>
        <taxon>Flavobacteriaceae</taxon>
        <taxon>Psychroflexus</taxon>
    </lineage>
</organism>
<dbReference type="GO" id="GO:0004177">
    <property type="term" value="F:aminopeptidase activity"/>
    <property type="evidence" value="ECO:0007669"/>
    <property type="project" value="UniProtKB-KW"/>
</dbReference>
<dbReference type="EMBL" id="CP003879">
    <property type="protein sequence ID" value="AFU70569.1"/>
    <property type="molecule type" value="Genomic_DNA"/>
</dbReference>
<dbReference type="RefSeq" id="WP_015026100.1">
    <property type="nucleotide sequence ID" value="NC_018721.1"/>
</dbReference>
<keyword evidence="2" id="KW-0645">Protease</keyword>
<keyword evidence="3" id="KW-1185">Reference proteome</keyword>
<evidence type="ECO:0000313" key="3">
    <source>
        <dbReference type="Proteomes" id="UP000008514"/>
    </source>
</evidence>
<gene>
    <name evidence="2" type="ordered locus">P700755_004012</name>
</gene>
<dbReference type="Gene3D" id="3.40.50.1820">
    <property type="entry name" value="alpha/beta hydrolase"/>
    <property type="match status" value="1"/>
</dbReference>
<dbReference type="GO" id="GO:0008236">
    <property type="term" value="F:serine-type peptidase activity"/>
    <property type="evidence" value="ECO:0007669"/>
    <property type="project" value="InterPro"/>
</dbReference>
<dbReference type="AlphaFoldDB" id="K4IJQ7"/>
<name>K4IJQ7_PSYTT</name>
<dbReference type="HOGENOM" id="CLU_068621_1_0_10"/>
<reference evidence="2" key="1">
    <citation type="submission" date="2006-03" db="EMBL/GenBank/DDBJ databases">
        <authorList>
            <person name="Bowman J."/>
            <person name="Ferriera S."/>
            <person name="Johnson J."/>
            <person name="Kravitz S."/>
            <person name="Halpern A."/>
            <person name="Remington K."/>
            <person name="Beeson K."/>
            <person name="Tran B."/>
            <person name="Rogers Y.-H."/>
            <person name="Friedman R."/>
            <person name="Venter J.C."/>
        </authorList>
    </citation>
    <scope>NUCLEOTIDE SEQUENCE [LARGE SCALE GENOMIC DNA]</scope>
    <source>
        <strain evidence="2">ATCC 700755</strain>
    </source>
</reference>
<dbReference type="KEGG" id="ptq:P700755_004012"/>
<keyword evidence="2" id="KW-0031">Aminopeptidase</keyword>
<dbReference type="InterPro" id="IPR001375">
    <property type="entry name" value="Peptidase_S9_cat"/>
</dbReference>
<dbReference type="InterPro" id="IPR029058">
    <property type="entry name" value="AB_hydrolase_fold"/>
</dbReference>